<keyword evidence="11" id="KW-1015">Disulfide bond</keyword>
<feature type="binding site" evidence="14">
    <location>
        <position position="56"/>
    </location>
    <ligand>
        <name>Fe cation</name>
        <dbReference type="ChEBI" id="CHEBI:24875"/>
        <label>1</label>
    </ligand>
</feature>
<evidence type="ECO:0000259" key="17">
    <source>
        <dbReference type="PROSITE" id="PS50905"/>
    </source>
</evidence>
<dbReference type="PANTHER" id="PTHR11431:SF43">
    <property type="entry name" value="FERRITIN"/>
    <property type="match status" value="1"/>
</dbReference>
<dbReference type="AlphaFoldDB" id="A0AAN9TMH9"/>
<feature type="chain" id="PRO_5042913490" description="Ferritin" evidence="16">
    <location>
        <begin position="24"/>
        <end position="227"/>
    </location>
</feature>
<gene>
    <name evidence="18" type="ORF">V9T40_006567</name>
</gene>
<comment type="caution">
    <text evidence="18">The sequence shown here is derived from an EMBL/GenBank/DDBJ whole genome shotgun (WGS) entry which is preliminary data.</text>
</comment>
<evidence type="ECO:0000256" key="12">
    <source>
        <dbReference type="ARBA" id="ARBA00047990"/>
    </source>
</evidence>
<dbReference type="InterPro" id="IPR009040">
    <property type="entry name" value="Ferritin-like_diiron"/>
</dbReference>
<keyword evidence="7 16" id="KW-0732">Signal</keyword>
<protein>
    <recommendedName>
        <fullName evidence="15">Ferritin</fullName>
        <ecNumber evidence="15">1.16.3.1</ecNumber>
    </recommendedName>
</protein>
<dbReference type="InterPro" id="IPR001519">
    <property type="entry name" value="Ferritin"/>
</dbReference>
<evidence type="ECO:0000256" key="15">
    <source>
        <dbReference type="RuleBase" id="RU361145"/>
    </source>
</evidence>
<dbReference type="GO" id="GO:0005794">
    <property type="term" value="C:Golgi apparatus"/>
    <property type="evidence" value="ECO:0007669"/>
    <property type="project" value="UniProtKB-SubCell"/>
</dbReference>
<dbReference type="InterPro" id="IPR009078">
    <property type="entry name" value="Ferritin-like_SF"/>
</dbReference>
<evidence type="ECO:0000256" key="13">
    <source>
        <dbReference type="ARBA" id="ARBA00063343"/>
    </source>
</evidence>
<comment type="similarity">
    <text evidence="3 15">Belongs to the ferritin family.</text>
</comment>
<dbReference type="GO" id="GO:0006826">
    <property type="term" value="P:iron ion transport"/>
    <property type="evidence" value="ECO:0007669"/>
    <property type="project" value="InterPro"/>
</dbReference>
<evidence type="ECO:0000256" key="9">
    <source>
        <dbReference type="ARBA" id="ARBA00023004"/>
    </source>
</evidence>
<evidence type="ECO:0000256" key="8">
    <source>
        <dbReference type="ARBA" id="ARBA00023002"/>
    </source>
</evidence>
<evidence type="ECO:0000256" key="16">
    <source>
        <dbReference type="SAM" id="SignalP"/>
    </source>
</evidence>
<evidence type="ECO:0000256" key="5">
    <source>
        <dbReference type="ARBA" id="ARBA00022525"/>
    </source>
</evidence>
<evidence type="ECO:0000256" key="6">
    <source>
        <dbReference type="ARBA" id="ARBA00022723"/>
    </source>
</evidence>
<evidence type="ECO:0000256" key="1">
    <source>
        <dbReference type="ARBA" id="ARBA00004555"/>
    </source>
</evidence>
<dbReference type="FunFam" id="1.20.1260.10:FF:000017">
    <property type="entry name" value="Ferritin"/>
    <property type="match status" value="1"/>
</dbReference>
<comment type="catalytic activity">
    <reaction evidence="12 15">
        <text>4 Fe(2+) + O2 + 4 H(+) = 4 Fe(3+) + 2 H2O</text>
        <dbReference type="Rhea" id="RHEA:11148"/>
        <dbReference type="ChEBI" id="CHEBI:15377"/>
        <dbReference type="ChEBI" id="CHEBI:15378"/>
        <dbReference type="ChEBI" id="CHEBI:15379"/>
        <dbReference type="ChEBI" id="CHEBI:29033"/>
        <dbReference type="ChEBI" id="CHEBI:29034"/>
        <dbReference type="EC" id="1.16.3.1"/>
    </reaction>
</comment>
<proteinExistence type="inferred from homology"/>
<keyword evidence="10" id="KW-0333">Golgi apparatus</keyword>
<keyword evidence="9 14" id="KW-0408">Iron</keyword>
<evidence type="ECO:0000256" key="4">
    <source>
        <dbReference type="ARBA" id="ARBA00022434"/>
    </source>
</evidence>
<dbReference type="SUPFAM" id="SSF47240">
    <property type="entry name" value="Ferritin-like"/>
    <property type="match status" value="1"/>
</dbReference>
<dbReference type="GO" id="GO:0008199">
    <property type="term" value="F:ferric iron binding"/>
    <property type="evidence" value="ECO:0007669"/>
    <property type="project" value="InterPro"/>
</dbReference>
<dbReference type="GO" id="GO:0008198">
    <property type="term" value="F:ferrous iron binding"/>
    <property type="evidence" value="ECO:0007669"/>
    <property type="project" value="TreeGrafter"/>
</dbReference>
<evidence type="ECO:0000256" key="10">
    <source>
        <dbReference type="ARBA" id="ARBA00023034"/>
    </source>
</evidence>
<dbReference type="Proteomes" id="UP001367676">
    <property type="component" value="Unassembled WGS sequence"/>
</dbReference>
<dbReference type="GO" id="GO:0005576">
    <property type="term" value="C:extracellular region"/>
    <property type="evidence" value="ECO:0007669"/>
    <property type="project" value="UniProtKB-SubCell"/>
</dbReference>
<dbReference type="GO" id="GO:0006879">
    <property type="term" value="P:intracellular iron ion homeostasis"/>
    <property type="evidence" value="ECO:0007669"/>
    <property type="project" value="UniProtKB-KW"/>
</dbReference>
<reference evidence="18 19" key="1">
    <citation type="submission" date="2024-03" db="EMBL/GenBank/DDBJ databases">
        <title>Adaptation during the transition from Ophiocordyceps entomopathogen to insect associate is accompanied by gene loss and intensified selection.</title>
        <authorList>
            <person name="Ward C.M."/>
            <person name="Onetto C.A."/>
            <person name="Borneman A.R."/>
        </authorList>
    </citation>
    <scope>NUCLEOTIDE SEQUENCE [LARGE SCALE GENOMIC DNA]</scope>
    <source>
        <strain evidence="18">AWRI1</strain>
        <tissue evidence="18">Single Adult Female</tissue>
    </source>
</reference>
<keyword evidence="8 15" id="KW-0560">Oxidoreductase</keyword>
<accession>A0AAN9TMH9</accession>
<evidence type="ECO:0000313" key="19">
    <source>
        <dbReference type="Proteomes" id="UP001367676"/>
    </source>
</evidence>
<organism evidence="18 19">
    <name type="scientific">Parthenolecanium corni</name>
    <dbReference type="NCBI Taxonomy" id="536013"/>
    <lineage>
        <taxon>Eukaryota</taxon>
        <taxon>Metazoa</taxon>
        <taxon>Ecdysozoa</taxon>
        <taxon>Arthropoda</taxon>
        <taxon>Hexapoda</taxon>
        <taxon>Insecta</taxon>
        <taxon>Pterygota</taxon>
        <taxon>Neoptera</taxon>
        <taxon>Paraneoptera</taxon>
        <taxon>Hemiptera</taxon>
        <taxon>Sternorrhyncha</taxon>
        <taxon>Coccoidea</taxon>
        <taxon>Coccidae</taxon>
        <taxon>Parthenolecanium</taxon>
    </lineage>
</organism>
<comment type="function">
    <text evidence="15">Stores iron in a soluble, non-toxic, readily available form. Important for iron homeostasis. Iron is taken up in the ferrous form and deposited as ferric hydroxides after oxidation.</text>
</comment>
<feature type="binding site" evidence="14">
    <location>
        <position position="91"/>
    </location>
    <ligand>
        <name>Fe cation</name>
        <dbReference type="ChEBI" id="CHEBI:24875"/>
        <label>1</label>
    </ligand>
</feature>
<dbReference type="GO" id="GO:0004322">
    <property type="term" value="F:ferroxidase activity"/>
    <property type="evidence" value="ECO:0007669"/>
    <property type="project" value="UniProtKB-EC"/>
</dbReference>
<dbReference type="EC" id="1.16.3.1" evidence="15"/>
<feature type="signal peptide" evidence="16">
    <location>
        <begin position="1"/>
        <end position="23"/>
    </location>
</feature>
<dbReference type="Gene3D" id="1.20.1260.10">
    <property type="match status" value="1"/>
</dbReference>
<dbReference type="InterPro" id="IPR008331">
    <property type="entry name" value="Ferritin_DPS_dom"/>
</dbReference>
<evidence type="ECO:0000256" key="11">
    <source>
        <dbReference type="ARBA" id="ARBA00023157"/>
    </source>
</evidence>
<feature type="domain" description="Ferritin-like diiron" evidence="17">
    <location>
        <begin position="39"/>
        <end position="199"/>
    </location>
</feature>
<dbReference type="EMBL" id="JBBCAQ010000014">
    <property type="protein sequence ID" value="KAK7598332.1"/>
    <property type="molecule type" value="Genomic_DNA"/>
</dbReference>
<evidence type="ECO:0000256" key="2">
    <source>
        <dbReference type="ARBA" id="ARBA00004613"/>
    </source>
</evidence>
<evidence type="ECO:0000256" key="14">
    <source>
        <dbReference type="PIRSR" id="PIRSR601519-1"/>
    </source>
</evidence>
<sequence length="227" mass="25756">MNPLSIFTIGIIFIFAFNTNVQGKLQCKAPIVDIPKDWLDMKDPCVKKVQAQVQEELTAAMTYFAMGAHFSKDTINRPGFAQFFFDSATEEREHATKLIHYLLMRGQLTTEVGQLIRDPAPLAEIWPDGITALKNALKLEAHVTRKLVDIAKICEDPGQEGEHWNDYHIVDWIANEYLDEQYKGQRQLAGMISNLGKMIDTNGQLGEFLFDKKLLFGDDFVKDMVTA</sequence>
<dbReference type="InterPro" id="IPR012347">
    <property type="entry name" value="Ferritin-like"/>
</dbReference>
<keyword evidence="6 14" id="KW-0479">Metal-binding</keyword>
<keyword evidence="5" id="KW-0964">Secreted</keyword>
<feature type="binding site" evidence="14">
    <location>
        <position position="94"/>
    </location>
    <ligand>
        <name>Fe cation</name>
        <dbReference type="ChEBI" id="CHEBI:24875"/>
        <label>1</label>
    </ligand>
</feature>
<evidence type="ECO:0000256" key="3">
    <source>
        <dbReference type="ARBA" id="ARBA00007513"/>
    </source>
</evidence>
<feature type="binding site" evidence="14">
    <location>
        <position position="140"/>
    </location>
    <ligand>
        <name>Fe cation</name>
        <dbReference type="ChEBI" id="CHEBI:24875"/>
        <label>1</label>
    </ligand>
</feature>
<dbReference type="CDD" id="cd01056">
    <property type="entry name" value="Euk_Ferritin"/>
    <property type="match status" value="1"/>
</dbReference>
<name>A0AAN9TMH9_9HEMI</name>
<dbReference type="PROSITE" id="PS50905">
    <property type="entry name" value="FERRITIN_LIKE"/>
    <property type="match status" value="1"/>
</dbReference>
<comment type="subunit">
    <text evidence="13">Oligomer of 12 light (L) chains and 12 heavy (H) chains; L and H chains are disulfide-linked. The functional molecule forms a roughly spherical shell with a diameter of 12 nm and contains a central cavity into which the insoluble ferric iron core is deposited.</text>
</comment>
<comment type="subcellular location">
    <subcellularLocation>
        <location evidence="1">Golgi apparatus</location>
    </subcellularLocation>
    <subcellularLocation>
        <location evidence="2">Secreted</location>
    </subcellularLocation>
</comment>
<evidence type="ECO:0000313" key="18">
    <source>
        <dbReference type="EMBL" id="KAK7598332.1"/>
    </source>
</evidence>
<feature type="binding site" evidence="14">
    <location>
        <position position="181"/>
    </location>
    <ligand>
        <name>Fe cation</name>
        <dbReference type="ChEBI" id="CHEBI:24875"/>
        <label>1</label>
    </ligand>
</feature>
<evidence type="ECO:0000256" key="7">
    <source>
        <dbReference type="ARBA" id="ARBA00022729"/>
    </source>
</evidence>
<dbReference type="Pfam" id="PF00210">
    <property type="entry name" value="Ferritin"/>
    <property type="match status" value="1"/>
</dbReference>
<dbReference type="PANTHER" id="PTHR11431">
    <property type="entry name" value="FERRITIN"/>
    <property type="match status" value="1"/>
</dbReference>
<keyword evidence="4 15" id="KW-0409">Iron storage</keyword>
<keyword evidence="19" id="KW-1185">Reference proteome</keyword>